<keyword evidence="3 5" id="KW-0560">Oxidoreductase</keyword>
<dbReference type="Pfam" id="PF02826">
    <property type="entry name" value="2-Hacid_dh_C"/>
    <property type="match status" value="1"/>
</dbReference>
<dbReference type="EMBL" id="BMFY01000010">
    <property type="protein sequence ID" value="GGA19526.1"/>
    <property type="molecule type" value="Genomic_DNA"/>
</dbReference>
<dbReference type="SUPFAM" id="SSF52283">
    <property type="entry name" value="Formate/glycerate dehydrogenase catalytic domain-like"/>
    <property type="match status" value="1"/>
</dbReference>
<dbReference type="InterPro" id="IPR036291">
    <property type="entry name" value="NAD(P)-bd_dom_sf"/>
</dbReference>
<accession>A0A8J2XJC5</accession>
<proteinExistence type="inferred from homology"/>
<dbReference type="InterPro" id="IPR050857">
    <property type="entry name" value="D-2-hydroxyacid_DH"/>
</dbReference>
<name>A0A8J2XJC5_9MICO</name>
<dbReference type="InterPro" id="IPR029752">
    <property type="entry name" value="D-isomer_DH_CS1"/>
</dbReference>
<dbReference type="SUPFAM" id="SSF51735">
    <property type="entry name" value="NAD(P)-binding Rossmann-fold domains"/>
    <property type="match status" value="1"/>
</dbReference>
<dbReference type="GO" id="GO:0016616">
    <property type="term" value="F:oxidoreductase activity, acting on the CH-OH group of donors, NAD or NADP as acceptor"/>
    <property type="evidence" value="ECO:0007669"/>
    <property type="project" value="InterPro"/>
</dbReference>
<evidence type="ECO:0000256" key="2">
    <source>
        <dbReference type="ARBA" id="ARBA00022605"/>
    </source>
</evidence>
<dbReference type="InterPro" id="IPR006140">
    <property type="entry name" value="D-isomer_DH_NAD-bd"/>
</dbReference>
<dbReference type="RefSeq" id="WP_188551071.1">
    <property type="nucleotide sequence ID" value="NZ_BMFY01000010.1"/>
</dbReference>
<dbReference type="GO" id="GO:0008652">
    <property type="term" value="P:amino acid biosynthetic process"/>
    <property type="evidence" value="ECO:0007669"/>
    <property type="project" value="UniProtKB-KW"/>
</dbReference>
<evidence type="ECO:0000259" key="6">
    <source>
        <dbReference type="Pfam" id="PF00389"/>
    </source>
</evidence>
<evidence type="ECO:0000256" key="4">
    <source>
        <dbReference type="ARBA" id="ARBA00023027"/>
    </source>
</evidence>
<dbReference type="AlphaFoldDB" id="A0A8J2XJC5"/>
<evidence type="ECO:0000256" key="3">
    <source>
        <dbReference type="ARBA" id="ARBA00023002"/>
    </source>
</evidence>
<keyword evidence="9" id="KW-1185">Reference proteome</keyword>
<evidence type="ECO:0000313" key="9">
    <source>
        <dbReference type="Proteomes" id="UP000616114"/>
    </source>
</evidence>
<dbReference type="PROSITE" id="PS00065">
    <property type="entry name" value="D_2_HYDROXYACID_DH_1"/>
    <property type="match status" value="1"/>
</dbReference>
<reference evidence="8" key="2">
    <citation type="submission" date="2020-09" db="EMBL/GenBank/DDBJ databases">
        <authorList>
            <person name="Sun Q."/>
            <person name="Zhou Y."/>
        </authorList>
    </citation>
    <scope>NUCLEOTIDE SEQUENCE</scope>
    <source>
        <strain evidence="8">CGMCC 1.12785</strain>
    </source>
</reference>
<dbReference type="PANTHER" id="PTHR42789:SF1">
    <property type="entry name" value="D-ISOMER SPECIFIC 2-HYDROXYACID DEHYDROGENASE FAMILY PROTEIN (AFU_ORTHOLOGUE AFUA_6G10090)"/>
    <property type="match status" value="1"/>
</dbReference>
<comment type="caution">
    <text evidence="8">The sequence shown here is derived from an EMBL/GenBank/DDBJ whole genome shotgun (WGS) entry which is preliminary data.</text>
</comment>
<comment type="similarity">
    <text evidence="1 5">Belongs to the D-isomer specific 2-hydroxyacid dehydrogenase family.</text>
</comment>
<evidence type="ECO:0000313" key="8">
    <source>
        <dbReference type="EMBL" id="GGA19526.1"/>
    </source>
</evidence>
<feature type="domain" description="D-isomer specific 2-hydroxyacid dehydrogenase catalytic" evidence="6">
    <location>
        <begin position="46"/>
        <end position="309"/>
    </location>
</feature>
<reference evidence="8" key="1">
    <citation type="journal article" date="2014" name="Int. J. Syst. Evol. Microbiol.">
        <title>Complete genome sequence of Corynebacterium casei LMG S-19264T (=DSM 44701T), isolated from a smear-ripened cheese.</title>
        <authorList>
            <consortium name="US DOE Joint Genome Institute (JGI-PGF)"/>
            <person name="Walter F."/>
            <person name="Albersmeier A."/>
            <person name="Kalinowski J."/>
            <person name="Ruckert C."/>
        </authorList>
    </citation>
    <scope>NUCLEOTIDE SEQUENCE</scope>
    <source>
        <strain evidence="8">CGMCC 1.12785</strain>
    </source>
</reference>
<feature type="domain" description="D-isomer specific 2-hydroxyacid dehydrogenase NAD-binding" evidence="7">
    <location>
        <begin position="121"/>
        <end position="285"/>
    </location>
</feature>
<dbReference type="Pfam" id="PF00389">
    <property type="entry name" value="2-Hacid_dh"/>
    <property type="match status" value="1"/>
</dbReference>
<dbReference type="Gene3D" id="3.40.50.720">
    <property type="entry name" value="NAD(P)-binding Rossmann-like Domain"/>
    <property type="match status" value="2"/>
</dbReference>
<gene>
    <name evidence="8" type="ORF">GCM10011333_23290</name>
</gene>
<dbReference type="Proteomes" id="UP000616114">
    <property type="component" value="Unassembled WGS sequence"/>
</dbReference>
<dbReference type="GO" id="GO:0051287">
    <property type="term" value="F:NAD binding"/>
    <property type="evidence" value="ECO:0007669"/>
    <property type="project" value="InterPro"/>
</dbReference>
<sequence length="310" mass="31529">MTAGPGRVLVTPRSLTSQGLDAVPELAPLRAAGYELVSGPAGQAPGRDQLEALLPGVVGWLAGVERIDGALLRAHPQLRAISRNGIGTNAIDLAAAEECGISVLTARGANAQGVAELALLQMLTALRGHLEGMAALRAGGWSRSPGAELNGKTVGVIGMGAIGARVARIAAAFGAAVVAHDPVLTSHQDAELLPLEELAARADVITLHCPPRERPLIDAAFLARCRPGLILINTAREGLVDAAALLAALDGGQVAAYAVDAFDVEPPPASALLRHPRVLPTPHLGGYTSESVSRATSAAVGNLLAALRGS</sequence>
<protein>
    <submittedName>
        <fullName evidence="8">Oxidoreductase</fullName>
    </submittedName>
</protein>
<keyword evidence="4" id="KW-0520">NAD</keyword>
<evidence type="ECO:0000256" key="5">
    <source>
        <dbReference type="RuleBase" id="RU003719"/>
    </source>
</evidence>
<evidence type="ECO:0000259" key="7">
    <source>
        <dbReference type="Pfam" id="PF02826"/>
    </source>
</evidence>
<dbReference type="InterPro" id="IPR006139">
    <property type="entry name" value="D-isomer_2_OHA_DH_cat_dom"/>
</dbReference>
<evidence type="ECO:0000256" key="1">
    <source>
        <dbReference type="ARBA" id="ARBA00005854"/>
    </source>
</evidence>
<dbReference type="PANTHER" id="PTHR42789">
    <property type="entry name" value="D-ISOMER SPECIFIC 2-HYDROXYACID DEHYDROGENASE FAMILY PROTEIN (AFU_ORTHOLOGUE AFUA_6G10090)"/>
    <property type="match status" value="1"/>
</dbReference>
<keyword evidence="2" id="KW-0028">Amino-acid biosynthesis</keyword>
<organism evidence="8 9">
    <name type="scientific">Sediminivirga luteola</name>
    <dbReference type="NCBI Taxonomy" id="1774748"/>
    <lineage>
        <taxon>Bacteria</taxon>
        <taxon>Bacillati</taxon>
        <taxon>Actinomycetota</taxon>
        <taxon>Actinomycetes</taxon>
        <taxon>Micrococcales</taxon>
        <taxon>Brevibacteriaceae</taxon>
        <taxon>Sediminivirga</taxon>
    </lineage>
</organism>